<reference evidence="2" key="1">
    <citation type="journal article" date="2019" name="Sci. Rep.">
        <title>Draft genome of Tanacetum cinerariifolium, the natural source of mosquito coil.</title>
        <authorList>
            <person name="Yamashiro T."/>
            <person name="Shiraishi A."/>
            <person name="Satake H."/>
            <person name="Nakayama K."/>
        </authorList>
    </citation>
    <scope>NUCLEOTIDE SEQUENCE</scope>
</reference>
<name>A0A6L2MBK3_TANCI</name>
<organism evidence="2">
    <name type="scientific">Tanacetum cinerariifolium</name>
    <name type="common">Dalmatian daisy</name>
    <name type="synonym">Chrysanthemum cinerariifolium</name>
    <dbReference type="NCBI Taxonomy" id="118510"/>
    <lineage>
        <taxon>Eukaryota</taxon>
        <taxon>Viridiplantae</taxon>
        <taxon>Streptophyta</taxon>
        <taxon>Embryophyta</taxon>
        <taxon>Tracheophyta</taxon>
        <taxon>Spermatophyta</taxon>
        <taxon>Magnoliopsida</taxon>
        <taxon>eudicotyledons</taxon>
        <taxon>Gunneridae</taxon>
        <taxon>Pentapetalae</taxon>
        <taxon>asterids</taxon>
        <taxon>campanulids</taxon>
        <taxon>Asterales</taxon>
        <taxon>Asteraceae</taxon>
        <taxon>Asteroideae</taxon>
        <taxon>Anthemideae</taxon>
        <taxon>Anthemidinae</taxon>
        <taxon>Tanacetum</taxon>
    </lineage>
</organism>
<dbReference type="AlphaFoldDB" id="A0A6L2MBK3"/>
<evidence type="ECO:0000313" key="2">
    <source>
        <dbReference type="EMBL" id="GEU69934.1"/>
    </source>
</evidence>
<proteinExistence type="predicted"/>
<dbReference type="EMBL" id="BKCJ010006024">
    <property type="protein sequence ID" value="GEU69934.1"/>
    <property type="molecule type" value="Genomic_DNA"/>
</dbReference>
<comment type="caution">
    <text evidence="2">The sequence shown here is derived from an EMBL/GenBank/DDBJ whole genome shotgun (WGS) entry which is preliminary data.</text>
</comment>
<feature type="region of interest" description="Disordered" evidence="1">
    <location>
        <begin position="219"/>
        <end position="255"/>
    </location>
</feature>
<accession>A0A6L2MBK3</accession>
<feature type="compositionally biased region" description="Basic and acidic residues" evidence="1">
    <location>
        <begin position="225"/>
        <end position="247"/>
    </location>
</feature>
<gene>
    <name evidence="2" type="ORF">Tci_041912</name>
</gene>
<evidence type="ECO:0000256" key="1">
    <source>
        <dbReference type="SAM" id="MobiDB-lite"/>
    </source>
</evidence>
<protein>
    <submittedName>
        <fullName evidence="2">Uncharacterized protein</fullName>
    </submittedName>
</protein>
<sequence>MSRMEDDLFTYEVEIAQVTNIPCDLKKEDDSEQQMSHESDNDIEYDPSDVEFTEWLASKNYNYKIMDHYTMKAMKALWIYWARGDDEVELTDEESSIFDDEDEVAKIFKIETNVFDFETPLCRAFKEFNYLLQIDPDEPTPVKHHCKPFNYKSGCSEWPTCSWKDDGYCNGWNFLGAYIIGNTLRYQDLEWYESLKDGKLKEEALKNKAIVDGMIDEDDESSNEGWKRWDNFDNTNRDNKESENGMEHEDEERSEVFDDHERQVCYIKRFVMVKYSFRGDEEYVAIKENKYDDLMNTCNEAIHGYQEIFCMMDKGWMVTRTE</sequence>